<evidence type="ECO:0000313" key="1">
    <source>
        <dbReference type="EMBL" id="MCJ0764881.1"/>
    </source>
</evidence>
<dbReference type="PANTHER" id="PTHR33987:SF1">
    <property type="entry name" value="CALCINEURIN-LIKE METALLO-PHOSPHOESTERASE SUPERFAMILY PROTEIN"/>
    <property type="match status" value="1"/>
</dbReference>
<keyword evidence="2" id="KW-1185">Reference proteome</keyword>
<evidence type="ECO:0008006" key="3">
    <source>
        <dbReference type="Google" id="ProtNLM"/>
    </source>
</evidence>
<dbReference type="Proteomes" id="UP001139447">
    <property type="component" value="Unassembled WGS sequence"/>
</dbReference>
<dbReference type="InterPro" id="IPR038607">
    <property type="entry name" value="PhoD-like_sf"/>
</dbReference>
<name>A0A9X1VW40_9BURK</name>
<dbReference type="EMBL" id="JALGBI010000002">
    <property type="protein sequence ID" value="MCJ0764881.1"/>
    <property type="molecule type" value="Genomic_DNA"/>
</dbReference>
<gene>
    <name evidence="1" type="ORF">MMF98_16820</name>
</gene>
<reference evidence="1" key="1">
    <citation type="submission" date="2022-03" db="EMBL/GenBank/DDBJ databases">
        <authorList>
            <person name="Woo C.Y."/>
        </authorList>
    </citation>
    <scope>NUCLEOTIDE SEQUENCE</scope>
    <source>
        <strain evidence="1">CYS-02</strain>
    </source>
</reference>
<dbReference type="Gene3D" id="3.60.21.70">
    <property type="entry name" value="PhoD-like phosphatase"/>
    <property type="match status" value="1"/>
</dbReference>
<dbReference type="InterPro" id="IPR029052">
    <property type="entry name" value="Metallo-depent_PP-like"/>
</dbReference>
<protein>
    <recommendedName>
        <fullName evidence="3">PhoD-like phosphatase metallophosphatase domain-containing protein</fullName>
    </recommendedName>
</protein>
<organism evidence="1 2">
    <name type="scientific">Variovorax terrae</name>
    <dbReference type="NCBI Taxonomy" id="2923278"/>
    <lineage>
        <taxon>Bacteria</taxon>
        <taxon>Pseudomonadati</taxon>
        <taxon>Pseudomonadota</taxon>
        <taxon>Betaproteobacteria</taxon>
        <taxon>Burkholderiales</taxon>
        <taxon>Comamonadaceae</taxon>
        <taxon>Variovorax</taxon>
    </lineage>
</organism>
<comment type="caution">
    <text evidence="1">The sequence shown here is derived from an EMBL/GenBank/DDBJ whole genome shotgun (WGS) entry which is preliminary data.</text>
</comment>
<proteinExistence type="predicted"/>
<sequence>MRIAFTSCASARLVARQPVWDHIRAAAPDVLLLMGDNIYNDVPDTGIAALEAMSELEFAEHLMQRYCEQLSVPSFARLVAQPDIGIHAIWDDHDFLWNDPNGGNRIHSPRHADKIRISTSLMRLFRRALTLHDVNAFPTSSSHPDVWQDWLDPGFAGLGATSMPLEISSRAWLHLTDGRSFRDTSTLLGAAQRQALAARFAQAPGALHVIVSGSTYGSPDGWKGAPADADWLFQQMGGRHWLMLSGDVHANAFNLHRRLGPDGPCLVEATASGAALRAYLNKIVPGKELCNYGLLNLEDAQAEIGLFSFAQEQDESPHRFARLPEGSLAL</sequence>
<accession>A0A9X1VW40</accession>
<dbReference type="RefSeq" id="WP_243307844.1">
    <property type="nucleotide sequence ID" value="NZ_JALGBI010000002.1"/>
</dbReference>
<dbReference type="PANTHER" id="PTHR33987">
    <property type="entry name" value="CALCINEURIN-LIKE METALLO-PHOSPHOESTERASE SUPERFAMILY PROTEIN"/>
    <property type="match status" value="1"/>
</dbReference>
<dbReference type="SUPFAM" id="SSF56300">
    <property type="entry name" value="Metallo-dependent phosphatases"/>
    <property type="match status" value="1"/>
</dbReference>
<dbReference type="AlphaFoldDB" id="A0A9X1VW40"/>
<evidence type="ECO:0000313" key="2">
    <source>
        <dbReference type="Proteomes" id="UP001139447"/>
    </source>
</evidence>